<keyword evidence="2" id="KW-0229">DNA integration</keyword>
<dbReference type="InterPro" id="IPR002104">
    <property type="entry name" value="Integrase_catalytic"/>
</dbReference>
<evidence type="ECO:0000313" key="7">
    <source>
        <dbReference type="Proteomes" id="UP001056610"/>
    </source>
</evidence>
<keyword evidence="7" id="KW-1185">Reference proteome</keyword>
<reference evidence="6" key="1">
    <citation type="submission" date="2022-05" db="EMBL/GenBank/DDBJ databases">
        <title>A methanotrophic Mycobacterium dominates a cave microbial ecosystem.</title>
        <authorList>
            <person name="Van Spanning R.J.M."/>
            <person name="Guan Q."/>
            <person name="Melkonian C."/>
            <person name="Gallant J."/>
            <person name="Polerecky L."/>
            <person name="Flot J.-F."/>
            <person name="Brandt B.W."/>
            <person name="Braster M."/>
            <person name="Iturbe Espinoza P."/>
            <person name="Aerts J."/>
            <person name="Meima-Franke M."/>
            <person name="Piersma S.R."/>
            <person name="Bunduc C."/>
            <person name="Ummels R."/>
            <person name="Pain A."/>
            <person name="Fleming E.J."/>
            <person name="van der Wel N."/>
            <person name="Gherman V.D."/>
            <person name="Sarbu S.M."/>
            <person name="Bodelier P.L.E."/>
            <person name="Bitter W."/>
        </authorList>
    </citation>
    <scope>NUCLEOTIDE SEQUENCE</scope>
    <source>
        <strain evidence="6">Sulfur Cave</strain>
    </source>
</reference>
<dbReference type="SUPFAM" id="SSF56349">
    <property type="entry name" value="DNA breaking-rejoining enzymes"/>
    <property type="match status" value="1"/>
</dbReference>
<dbReference type="Proteomes" id="UP001056610">
    <property type="component" value="Chromosome"/>
</dbReference>
<dbReference type="Gene3D" id="1.10.443.10">
    <property type="entry name" value="Intergrase catalytic core"/>
    <property type="match status" value="1"/>
</dbReference>
<gene>
    <name evidence="6" type="ORF">M5I08_07510</name>
</gene>
<evidence type="ECO:0000256" key="1">
    <source>
        <dbReference type="ARBA" id="ARBA00008857"/>
    </source>
</evidence>
<evidence type="ECO:0000256" key="4">
    <source>
        <dbReference type="ARBA" id="ARBA00023172"/>
    </source>
</evidence>
<dbReference type="PANTHER" id="PTHR30629:SF2">
    <property type="entry name" value="PROPHAGE INTEGRASE INTS-RELATED"/>
    <property type="match status" value="1"/>
</dbReference>
<name>A0ABY4QQU8_9MYCO</name>
<protein>
    <submittedName>
        <fullName evidence="6">Tyrosine-type recombinase/integrase</fullName>
    </submittedName>
</protein>
<dbReference type="InterPro" id="IPR013762">
    <property type="entry name" value="Integrase-like_cat_sf"/>
</dbReference>
<accession>A0ABY4QQU8</accession>
<evidence type="ECO:0000313" key="6">
    <source>
        <dbReference type="EMBL" id="UQX12138.1"/>
    </source>
</evidence>
<comment type="similarity">
    <text evidence="1">Belongs to the 'phage' integrase family.</text>
</comment>
<dbReference type="RefSeq" id="WP_249763180.1">
    <property type="nucleotide sequence ID" value="NZ_CP097320.1"/>
</dbReference>
<evidence type="ECO:0000259" key="5">
    <source>
        <dbReference type="PROSITE" id="PS51898"/>
    </source>
</evidence>
<keyword evidence="3" id="KW-0238">DNA-binding</keyword>
<dbReference type="PANTHER" id="PTHR30629">
    <property type="entry name" value="PROPHAGE INTEGRASE"/>
    <property type="match status" value="1"/>
</dbReference>
<sequence>MTVGAIYSSWSAAQAHISAKTAATRRSTWGRRVEPRWGHVAVVDVKTSAARAWVAQLVADGVGVPGIETCFGLLRQIMGAAVEDRAIPRNPTTGVKLPKRQHADRGYLSHRQLATLADAVERDGIVVRFLAYTGLRYGEMAALRVADFDMLRRRVNVSRSVTDAAGAGLVWSTPKTWERRSVPFPAALADDLAALMVGKGRDDLVSGDQRGGGADANESENG</sequence>
<feature type="domain" description="Tyr recombinase" evidence="5">
    <location>
        <begin position="103"/>
        <end position="222"/>
    </location>
</feature>
<evidence type="ECO:0000256" key="3">
    <source>
        <dbReference type="ARBA" id="ARBA00023125"/>
    </source>
</evidence>
<proteinExistence type="inferred from homology"/>
<dbReference type="EMBL" id="CP097320">
    <property type="protein sequence ID" value="UQX12138.1"/>
    <property type="molecule type" value="Genomic_DNA"/>
</dbReference>
<dbReference type="InterPro" id="IPR050808">
    <property type="entry name" value="Phage_Integrase"/>
</dbReference>
<keyword evidence="4" id="KW-0233">DNA recombination</keyword>
<dbReference type="Gene3D" id="1.10.150.130">
    <property type="match status" value="1"/>
</dbReference>
<evidence type="ECO:0000256" key="2">
    <source>
        <dbReference type="ARBA" id="ARBA00022908"/>
    </source>
</evidence>
<dbReference type="InterPro" id="IPR011010">
    <property type="entry name" value="DNA_brk_join_enz"/>
</dbReference>
<dbReference type="InterPro" id="IPR010998">
    <property type="entry name" value="Integrase_recombinase_N"/>
</dbReference>
<organism evidence="6 7">
    <name type="scientific">Candidatus Mycobacterium methanotrophicum</name>
    <dbReference type="NCBI Taxonomy" id="2943498"/>
    <lineage>
        <taxon>Bacteria</taxon>
        <taxon>Bacillati</taxon>
        <taxon>Actinomycetota</taxon>
        <taxon>Actinomycetes</taxon>
        <taxon>Mycobacteriales</taxon>
        <taxon>Mycobacteriaceae</taxon>
        <taxon>Mycobacterium</taxon>
    </lineage>
</organism>
<dbReference type="PROSITE" id="PS51898">
    <property type="entry name" value="TYR_RECOMBINASE"/>
    <property type="match status" value="1"/>
</dbReference>